<name>A0A2U1LHH7_ARTAN</name>
<dbReference type="Gene3D" id="3.60.10.10">
    <property type="entry name" value="Endonuclease/exonuclease/phosphatase"/>
    <property type="match status" value="1"/>
</dbReference>
<evidence type="ECO:0000313" key="3">
    <source>
        <dbReference type="Proteomes" id="UP000245207"/>
    </source>
</evidence>
<protein>
    <submittedName>
        <fullName evidence="2">Uncharacterized protein</fullName>
    </submittedName>
</protein>
<feature type="compositionally biased region" description="Acidic residues" evidence="1">
    <location>
        <begin position="430"/>
        <end position="443"/>
    </location>
</feature>
<sequence length="858" mass="97091">MGFNFGVLLVLEDIWENDYLQDKINGFESRLYQVLRFRILGIQEEQWENDGEKQGQSQGKSSTTCEVFQGALDKKLKVDKQEYFLLKKWFGSLVWRWCKITSKKQRQDSTVLEMRIRRSYFQAEMELRPWNEVVDFYRRIAARGLRFLAVAWHVRKCIRSALNCGVSIKTITDNCTVATCFKYLMICCIYIPKVENEERGGGNENTKEDVSRVLELGEEDIEMEVFSRSLIGDVKKLSYLVKLPELCEAVGLSKVEVKLLGGQEVMLVFETSGTADNIMRNVDHGLRRWVHKIRRWENNYKPQGRITWINILGVPITCWKESVFRRIAEGHGVVMEMNNCNLVGNQNITIGKVCVHTSAKGLINEKLKIKVKDITFGVSVIEEIRDVVEYQVQEYINIEKNEEDGHDNMNMEEDGNDDSDKERRNSQADGSDEEDNEDEEDGVEEKGDENNPEEGGGDDNGSGWRSEKHGSWEGEDEISETKAADGYIETLENKKACKSSDVVVPRKSDENTHNGSNVNIENDGPDVVKGGLDINSHYMKNVDVSKVGDQNIDGLYGRPVRPNNNQDIGSNKEDNVKQDLEASNKKQNQVEYGNIEDTMIIEEQRREKRDDSPPNPNGSGGDRCRKKRKKSVNGNFEGSKDIHFSHGIGEGSNSNMKKSGRRSINRAKNVARKIESLYNGEGGSKTTGCLSDMYKVSHKEGDDIGVNSEIRSTGKEDENKHVCSISKNELKEVGEQIGVKWEEVASKGIISLNIRGIGVEGKLGWIKSIIKEEKPSVIGLQETKCGIVDEFWVEEVWGNRCFGFTQLTSNGNSGGIILIWDANTFCCKEAMGDERFIAVKGIWKGMTEDVYLIIRFNG</sequence>
<dbReference type="SUPFAM" id="SSF56219">
    <property type="entry name" value="DNase I-like"/>
    <property type="match status" value="1"/>
</dbReference>
<evidence type="ECO:0000256" key="1">
    <source>
        <dbReference type="SAM" id="MobiDB-lite"/>
    </source>
</evidence>
<proteinExistence type="predicted"/>
<keyword evidence="3" id="KW-1185">Reference proteome</keyword>
<feature type="compositionally biased region" description="Acidic residues" evidence="1">
    <location>
        <begin position="401"/>
        <end position="417"/>
    </location>
</feature>
<dbReference type="EMBL" id="PKPP01009357">
    <property type="protein sequence ID" value="PWA48451.1"/>
    <property type="molecule type" value="Genomic_DNA"/>
</dbReference>
<feature type="region of interest" description="Disordered" evidence="1">
    <location>
        <begin position="496"/>
        <end position="526"/>
    </location>
</feature>
<reference evidence="2 3" key="1">
    <citation type="journal article" date="2018" name="Mol. Plant">
        <title>The genome of Artemisia annua provides insight into the evolution of Asteraceae family and artemisinin biosynthesis.</title>
        <authorList>
            <person name="Shen Q."/>
            <person name="Zhang L."/>
            <person name="Liao Z."/>
            <person name="Wang S."/>
            <person name="Yan T."/>
            <person name="Shi P."/>
            <person name="Liu M."/>
            <person name="Fu X."/>
            <person name="Pan Q."/>
            <person name="Wang Y."/>
            <person name="Lv Z."/>
            <person name="Lu X."/>
            <person name="Zhang F."/>
            <person name="Jiang W."/>
            <person name="Ma Y."/>
            <person name="Chen M."/>
            <person name="Hao X."/>
            <person name="Li L."/>
            <person name="Tang Y."/>
            <person name="Lv G."/>
            <person name="Zhou Y."/>
            <person name="Sun X."/>
            <person name="Brodelius P.E."/>
            <person name="Rose J.K.C."/>
            <person name="Tang K."/>
        </authorList>
    </citation>
    <scope>NUCLEOTIDE SEQUENCE [LARGE SCALE GENOMIC DNA]</scope>
    <source>
        <strain evidence="3">cv. Huhao1</strain>
        <tissue evidence="2">Leaf</tissue>
    </source>
</reference>
<organism evidence="2 3">
    <name type="scientific">Artemisia annua</name>
    <name type="common">Sweet wormwood</name>
    <dbReference type="NCBI Taxonomy" id="35608"/>
    <lineage>
        <taxon>Eukaryota</taxon>
        <taxon>Viridiplantae</taxon>
        <taxon>Streptophyta</taxon>
        <taxon>Embryophyta</taxon>
        <taxon>Tracheophyta</taxon>
        <taxon>Spermatophyta</taxon>
        <taxon>Magnoliopsida</taxon>
        <taxon>eudicotyledons</taxon>
        <taxon>Gunneridae</taxon>
        <taxon>Pentapetalae</taxon>
        <taxon>asterids</taxon>
        <taxon>campanulids</taxon>
        <taxon>Asterales</taxon>
        <taxon>Asteraceae</taxon>
        <taxon>Asteroideae</taxon>
        <taxon>Anthemideae</taxon>
        <taxon>Artemisiinae</taxon>
        <taxon>Artemisia</taxon>
    </lineage>
</organism>
<feature type="region of interest" description="Disordered" evidence="1">
    <location>
        <begin position="399"/>
        <end position="481"/>
    </location>
</feature>
<feature type="compositionally biased region" description="Basic and acidic residues" evidence="1">
    <location>
        <begin position="603"/>
        <end position="612"/>
    </location>
</feature>
<dbReference type="InterPro" id="IPR036691">
    <property type="entry name" value="Endo/exonu/phosph_ase_sf"/>
</dbReference>
<feature type="region of interest" description="Disordered" evidence="1">
    <location>
        <begin position="553"/>
        <end position="575"/>
    </location>
</feature>
<dbReference type="Proteomes" id="UP000245207">
    <property type="component" value="Unassembled WGS sequence"/>
</dbReference>
<accession>A0A2U1LHH7</accession>
<dbReference type="AlphaFoldDB" id="A0A2U1LHH7"/>
<evidence type="ECO:0000313" key="2">
    <source>
        <dbReference type="EMBL" id="PWA48451.1"/>
    </source>
</evidence>
<dbReference type="OrthoDB" id="689641at2759"/>
<comment type="caution">
    <text evidence="2">The sequence shown here is derived from an EMBL/GenBank/DDBJ whole genome shotgun (WGS) entry which is preliminary data.</text>
</comment>
<gene>
    <name evidence="2" type="ORF">CTI12_AA490920</name>
</gene>
<feature type="region of interest" description="Disordered" evidence="1">
    <location>
        <begin position="603"/>
        <end position="664"/>
    </location>
</feature>